<keyword evidence="4" id="KW-0833">Ubl conjugation pathway</keyword>
<keyword evidence="3" id="KW-0498">Mitosis</keyword>
<evidence type="ECO:0000313" key="10">
    <source>
        <dbReference type="Proteomes" id="UP000250266"/>
    </source>
</evidence>
<reference evidence="9 10" key="1">
    <citation type="journal article" date="2016" name="Nat. Commun.">
        <title>Ectomycorrhizal ecology is imprinted in the genome of the dominant symbiotic fungus Cenococcum geophilum.</title>
        <authorList>
            <consortium name="DOE Joint Genome Institute"/>
            <person name="Peter M."/>
            <person name="Kohler A."/>
            <person name="Ohm R.A."/>
            <person name="Kuo A."/>
            <person name="Krutzmann J."/>
            <person name="Morin E."/>
            <person name="Arend M."/>
            <person name="Barry K.W."/>
            <person name="Binder M."/>
            <person name="Choi C."/>
            <person name="Clum A."/>
            <person name="Copeland A."/>
            <person name="Grisel N."/>
            <person name="Haridas S."/>
            <person name="Kipfer T."/>
            <person name="LaButti K."/>
            <person name="Lindquist E."/>
            <person name="Lipzen A."/>
            <person name="Maire R."/>
            <person name="Meier B."/>
            <person name="Mihaltcheva S."/>
            <person name="Molinier V."/>
            <person name="Murat C."/>
            <person name="Poggeler S."/>
            <person name="Quandt C.A."/>
            <person name="Sperisen C."/>
            <person name="Tritt A."/>
            <person name="Tisserant E."/>
            <person name="Crous P.W."/>
            <person name="Henrissat B."/>
            <person name="Nehls U."/>
            <person name="Egli S."/>
            <person name="Spatafora J.W."/>
            <person name="Grigoriev I.V."/>
            <person name="Martin F.M."/>
        </authorList>
    </citation>
    <scope>NUCLEOTIDE SEQUENCE [LARGE SCALE GENOMIC DNA]</scope>
    <source>
        <strain evidence="9 10">CBS 459.81</strain>
    </source>
</reference>
<accession>A0A8E2E5M6</accession>
<dbReference type="SUPFAM" id="SSF50978">
    <property type="entry name" value="WD40 repeat-like"/>
    <property type="match status" value="1"/>
</dbReference>
<dbReference type="GO" id="GO:0031145">
    <property type="term" value="P:anaphase-promoting complex-dependent catabolic process"/>
    <property type="evidence" value="ECO:0007669"/>
    <property type="project" value="InterPro"/>
</dbReference>
<evidence type="ECO:0000259" key="8">
    <source>
        <dbReference type="Pfam" id="PF12896"/>
    </source>
</evidence>
<keyword evidence="10" id="KW-1185">Reference proteome</keyword>
<evidence type="ECO:0000259" key="7">
    <source>
        <dbReference type="Pfam" id="PF12894"/>
    </source>
</evidence>
<dbReference type="OrthoDB" id="2110451at2759"/>
<dbReference type="InterPro" id="IPR024790">
    <property type="entry name" value="APC4_long_dom"/>
</dbReference>
<keyword evidence="5" id="KW-0131">Cell cycle</keyword>
<evidence type="ECO:0000256" key="6">
    <source>
        <dbReference type="SAM" id="MobiDB-lite"/>
    </source>
</evidence>
<evidence type="ECO:0000256" key="1">
    <source>
        <dbReference type="ARBA" id="ARBA00016067"/>
    </source>
</evidence>
<sequence>MEPSKGSEMMLHAEKTLIHPVRPHLMAYCPTMDLIAVVSDEENLDVYRLNGQRAFGMKKKSPNVLIDSICWKPNGQAIVIAWSDGLVDIISAETGKALQRNIPHPSKVPQGSHSESNRIRCIGWGVSFIDVPAVKARTGVSPKNSKGPSNGLNGNAATTTTDSWDSFRDDTTLDDFLQRQPDLQTLDISPDLPDQLAMMDIENLLPKLPVIPLPPATPFARPVQTDTSSFTSQAQIDVIFHSHHLKDHNAVDVLIRCMDDGTVNPTIYDSLGIINVKHPAQWSIQACRPLLHASHPYSCSHGLLMEMSIRDAGPTLTYGKPAYSTPQKATPSNDFTTRLVLVPLTLRFISSAGIYLHLIASKTTQLQSLLQYVQQCLQRIRTYWTHSQDLPSKFMRNVEETLAEKNEGDLIQSLYHLAVTGDCPPTIKEWLANELTESGHKRWDHAATQGYAKIIELTHENLLPALDRCSIVISMLRGLARYHDSTWIFNISAQDFTAILDVIRRLQLLAHNVLIYAGDERRQFTVFSRWLRHEIDVQATDPTSASAEEAADRDPGIDYSLLLEYIQGPMSQSNLLCYLQRQADLPSQPLDSKALSYEDTKRAIELSKQGAAFKQEALCLDVTNACLQDLCSKLFLQITTWQAASTSMNCGVVLEEGEVSEARDLRMVFEKLGDSDDITTYIAIVPKHNRNEIRLHRLVHADVFDDAAKSVHASEAVTLSLGNGEVTDVKFVDDSCLIALYRTQDASYILNFTYSTAAAPSLPSSLSSSSTTLPNLPYCARTTSFASIQLPHGRADEARHVLDLSTPERLRSYVKHVFPARERFVPVRLEVNGRKDRRVVCVLGEDLRHYKVFDLDYQKNEVVARREESESESDIEMTG</sequence>
<evidence type="ECO:0000256" key="2">
    <source>
        <dbReference type="ARBA" id="ARBA00022618"/>
    </source>
</evidence>
<dbReference type="Pfam" id="PF12896">
    <property type="entry name" value="ANAPC4"/>
    <property type="match status" value="1"/>
</dbReference>
<evidence type="ECO:0000256" key="5">
    <source>
        <dbReference type="ARBA" id="ARBA00023306"/>
    </source>
</evidence>
<gene>
    <name evidence="9" type="ORF">K432DRAFT_427741</name>
</gene>
<keyword evidence="2" id="KW-0132">Cell division</keyword>
<dbReference type="InterPro" id="IPR024977">
    <property type="entry name" value="Apc4-like_WD40_dom"/>
</dbReference>
<dbReference type="PANTHER" id="PTHR13260:SF0">
    <property type="entry name" value="ANAPHASE-PROMOTING COMPLEX SUBUNIT 4"/>
    <property type="match status" value="1"/>
</dbReference>
<dbReference type="InterPro" id="IPR036322">
    <property type="entry name" value="WD40_repeat_dom_sf"/>
</dbReference>
<dbReference type="GO" id="GO:0034399">
    <property type="term" value="C:nuclear periphery"/>
    <property type="evidence" value="ECO:0007669"/>
    <property type="project" value="TreeGrafter"/>
</dbReference>
<dbReference type="Pfam" id="PF12894">
    <property type="entry name" value="ANAPC4_WD40"/>
    <property type="match status" value="1"/>
</dbReference>
<evidence type="ECO:0000256" key="4">
    <source>
        <dbReference type="ARBA" id="ARBA00022786"/>
    </source>
</evidence>
<proteinExistence type="predicted"/>
<dbReference type="EMBL" id="KV745100">
    <property type="protein sequence ID" value="OCK77787.1"/>
    <property type="molecule type" value="Genomic_DNA"/>
</dbReference>
<dbReference type="GO" id="GO:0070979">
    <property type="term" value="P:protein K11-linked ubiquitination"/>
    <property type="evidence" value="ECO:0007669"/>
    <property type="project" value="TreeGrafter"/>
</dbReference>
<protein>
    <recommendedName>
        <fullName evidence="1">Anaphase-promoting complex subunit 4</fullName>
    </recommendedName>
</protein>
<feature type="compositionally biased region" description="Polar residues" evidence="6">
    <location>
        <begin position="141"/>
        <end position="155"/>
    </location>
</feature>
<dbReference type="PANTHER" id="PTHR13260">
    <property type="entry name" value="ANAPHASE PROMOTING COMPLEX SUBUNIT 4 APC4"/>
    <property type="match status" value="1"/>
</dbReference>
<organism evidence="9 10">
    <name type="scientific">Lepidopterella palustris CBS 459.81</name>
    <dbReference type="NCBI Taxonomy" id="1314670"/>
    <lineage>
        <taxon>Eukaryota</taxon>
        <taxon>Fungi</taxon>
        <taxon>Dikarya</taxon>
        <taxon>Ascomycota</taxon>
        <taxon>Pezizomycotina</taxon>
        <taxon>Dothideomycetes</taxon>
        <taxon>Pleosporomycetidae</taxon>
        <taxon>Mytilinidiales</taxon>
        <taxon>Argynnaceae</taxon>
        <taxon>Lepidopterella</taxon>
    </lineage>
</organism>
<evidence type="ECO:0000256" key="3">
    <source>
        <dbReference type="ARBA" id="ARBA00022776"/>
    </source>
</evidence>
<feature type="domain" description="Anaphase-promoting complex subunit 4-like WD40" evidence="7">
    <location>
        <begin position="26"/>
        <end position="126"/>
    </location>
</feature>
<dbReference type="Proteomes" id="UP000250266">
    <property type="component" value="Unassembled WGS sequence"/>
</dbReference>
<name>A0A8E2E5M6_9PEZI</name>
<dbReference type="Gene3D" id="2.130.10.10">
    <property type="entry name" value="YVTN repeat-like/Quinoprotein amine dehydrogenase"/>
    <property type="match status" value="1"/>
</dbReference>
<dbReference type="GO" id="GO:0005680">
    <property type="term" value="C:anaphase-promoting complex"/>
    <property type="evidence" value="ECO:0007669"/>
    <property type="project" value="InterPro"/>
</dbReference>
<dbReference type="GO" id="GO:0051301">
    <property type="term" value="P:cell division"/>
    <property type="evidence" value="ECO:0007669"/>
    <property type="project" value="UniProtKB-KW"/>
</dbReference>
<dbReference type="InterPro" id="IPR015943">
    <property type="entry name" value="WD40/YVTN_repeat-like_dom_sf"/>
</dbReference>
<evidence type="ECO:0000313" key="9">
    <source>
        <dbReference type="EMBL" id="OCK77787.1"/>
    </source>
</evidence>
<dbReference type="InterPro" id="IPR024789">
    <property type="entry name" value="APC4"/>
</dbReference>
<feature type="domain" description="Anaphase-promoting complex subunit 4 long" evidence="8">
    <location>
        <begin position="341"/>
        <end position="540"/>
    </location>
</feature>
<feature type="region of interest" description="Disordered" evidence="6">
    <location>
        <begin position="138"/>
        <end position="166"/>
    </location>
</feature>
<dbReference type="AlphaFoldDB" id="A0A8E2E5M6"/>